<reference evidence="1 3" key="1">
    <citation type="submission" date="2018-10" db="EMBL/GenBank/DDBJ databases">
        <authorList>
            <person name="Li J."/>
        </authorList>
    </citation>
    <scope>NUCLEOTIDE SEQUENCE [LARGE SCALE GENOMIC DNA]</scope>
    <source>
        <strain evidence="1 3">JCM 11654</strain>
    </source>
</reference>
<name>A0A3L7ALP4_9MICO</name>
<dbReference type="EMBL" id="RCUY01000001">
    <property type="protein sequence ID" value="RLP84660.1"/>
    <property type="molecule type" value="Genomic_DNA"/>
</dbReference>
<gene>
    <name evidence="2" type="ORF">D9V34_01275</name>
    <name evidence="1" type="ORF">D9V34_13570</name>
</gene>
<sequence length="257" mass="28204">MKWIHTDIDHLGDPIIAIADLQGTLARDVRGIAPIVYFSDRQGWRRLRLRVHGAESVTVADPYGIAAGWLTIEDISRGDGAVELRGVYPIEATLHGINVSVELLISAEEHIFDAEHIRAVVSGEDPTGDSGSSWRAGQVQYAGDVLVLAMTLPDDPTEYLLIVRDERFFWVQASRDARHVSVRVDGTLSRELLVLALRAAADDDPDALGEISARFGVAEAVTRSIGRAHREIGTALAVRRSAVRRAMRRARAHYGES</sequence>
<organism evidence="1 3">
    <name type="scientific">Mycetocola lacteus</name>
    <dbReference type="NCBI Taxonomy" id="76637"/>
    <lineage>
        <taxon>Bacteria</taxon>
        <taxon>Bacillati</taxon>
        <taxon>Actinomycetota</taxon>
        <taxon>Actinomycetes</taxon>
        <taxon>Micrococcales</taxon>
        <taxon>Microbacteriaceae</taxon>
        <taxon>Mycetocola</taxon>
    </lineage>
</organism>
<comment type="caution">
    <text evidence="1">The sequence shown here is derived from an EMBL/GenBank/DDBJ whole genome shotgun (WGS) entry which is preliminary data.</text>
</comment>
<dbReference type="AlphaFoldDB" id="A0A3L7ALP4"/>
<proteinExistence type="predicted"/>
<dbReference type="OrthoDB" id="5116193at2"/>
<evidence type="ECO:0000313" key="3">
    <source>
        <dbReference type="Proteomes" id="UP000269438"/>
    </source>
</evidence>
<evidence type="ECO:0000313" key="1">
    <source>
        <dbReference type="EMBL" id="RLP80875.1"/>
    </source>
</evidence>
<dbReference type="RefSeq" id="WP_121687135.1">
    <property type="nucleotide sequence ID" value="NZ_RCUY01000001.1"/>
</dbReference>
<accession>A0A3L7ALP4</accession>
<dbReference type="Proteomes" id="UP000269438">
    <property type="component" value="Unassembled WGS sequence"/>
</dbReference>
<protein>
    <submittedName>
        <fullName evidence="1">Uncharacterized protein</fullName>
    </submittedName>
</protein>
<evidence type="ECO:0000313" key="2">
    <source>
        <dbReference type="EMBL" id="RLP84660.1"/>
    </source>
</evidence>
<dbReference type="EMBL" id="RCUY01000011">
    <property type="protein sequence ID" value="RLP80875.1"/>
    <property type="molecule type" value="Genomic_DNA"/>
</dbReference>
<keyword evidence="3" id="KW-1185">Reference proteome</keyword>